<gene>
    <name evidence="3" type="ORF">GW570_14620</name>
</gene>
<geneLocation type="plasmid" evidence="3 4">
    <name>pCM2_1101</name>
</geneLocation>
<dbReference type="InterPro" id="IPR050966">
    <property type="entry name" value="Glutamyl_endopeptidase"/>
</dbReference>
<accession>A0AAE6XU23</accession>
<keyword evidence="1" id="KW-0732">Signal</keyword>
<feature type="compositionally biased region" description="Low complexity" evidence="2">
    <location>
        <begin position="11"/>
        <end position="21"/>
    </location>
</feature>
<evidence type="ECO:0000313" key="3">
    <source>
        <dbReference type="EMBL" id="QIS46426.1"/>
    </source>
</evidence>
<dbReference type="SUPFAM" id="SSF50494">
    <property type="entry name" value="Trypsin-like serine proteases"/>
    <property type="match status" value="1"/>
</dbReference>
<organism evidence="3 4">
    <name type="scientific">Clavibacter capsici</name>
    <dbReference type="NCBI Taxonomy" id="1874630"/>
    <lineage>
        <taxon>Bacteria</taxon>
        <taxon>Bacillati</taxon>
        <taxon>Actinomycetota</taxon>
        <taxon>Actinomycetes</taxon>
        <taxon>Micrococcales</taxon>
        <taxon>Microbacteriaceae</taxon>
        <taxon>Clavibacter</taxon>
    </lineage>
</organism>
<name>A0AAE6XU23_9MICO</name>
<dbReference type="PANTHER" id="PTHR15462">
    <property type="entry name" value="SERINE PROTEASE"/>
    <property type="match status" value="1"/>
</dbReference>
<evidence type="ECO:0000313" key="4">
    <source>
        <dbReference type="Proteomes" id="UP000503164"/>
    </source>
</evidence>
<dbReference type="Gene3D" id="2.40.10.10">
    <property type="entry name" value="Trypsin-like serine proteases"/>
    <property type="match status" value="2"/>
</dbReference>
<protein>
    <submittedName>
        <fullName evidence="3">Peptidase</fullName>
    </submittedName>
</protein>
<keyword evidence="4" id="KW-1185">Reference proteome</keyword>
<dbReference type="EMBL" id="CP048050">
    <property type="protein sequence ID" value="QIS46426.1"/>
    <property type="molecule type" value="Genomic_DNA"/>
</dbReference>
<dbReference type="InterPro" id="IPR043504">
    <property type="entry name" value="Peptidase_S1_PA_chymotrypsin"/>
</dbReference>
<evidence type="ECO:0000256" key="2">
    <source>
        <dbReference type="SAM" id="MobiDB-lite"/>
    </source>
</evidence>
<sequence length="305" mass="32581">MGGVSFSGTGPPAAHASPSSSQRLAGTSTDADRVTGKSFSYDDDAASAEYWTPERIQKADAASGDSHTGDANLVQSSGLTHYEPVYWIGRLYFTRGGREGSCTGSVVKSDSRLVVATAAHCLYFDGDFATNVRFIPAWDGANKPLLTWGADFYQVTTSWHASMDAQHDTAFIKMKPRENWGGSKTYLADVAGASRVDFALAAPRLHYEMFGYSQVSGYTPAPLVTCSGEGDRFIGSPRRIGLMPCQFPPGSSGGPVYHASTRGPNGTQVGNTSSVQTLGNTVISWFVPWGSEEHAVYKNVDTFVG</sequence>
<feature type="region of interest" description="Disordered" evidence="2">
    <location>
        <begin position="1"/>
        <end position="40"/>
    </location>
</feature>
<dbReference type="Proteomes" id="UP000503164">
    <property type="component" value="Plasmid pCM2_1101"/>
</dbReference>
<reference evidence="3 4" key="1">
    <citation type="journal article" date="2020" name="Mol. Plant Pathol.">
        <title>Plasmid composition and the chpG gene determine the virulence level of Clavibacter capsici natural isolates in pepper.</title>
        <authorList>
            <person name="Hwang I.S."/>
            <person name="Lee H.M."/>
            <person name="Oh E.J."/>
            <person name="Lee S."/>
            <person name="Heu S."/>
            <person name="Oh C.S."/>
        </authorList>
    </citation>
    <scope>NUCLEOTIDE SEQUENCE [LARGE SCALE GENOMIC DNA]</scope>
    <source>
        <strain evidence="3 4">1101</strain>
    </source>
</reference>
<evidence type="ECO:0000256" key="1">
    <source>
        <dbReference type="ARBA" id="ARBA00022729"/>
    </source>
</evidence>
<dbReference type="AlphaFoldDB" id="A0AAE6XU23"/>
<proteinExistence type="predicted"/>
<dbReference type="RefSeq" id="WP_157883585.1">
    <property type="nucleotide sequence ID" value="NZ_CP012575.1"/>
</dbReference>
<dbReference type="InterPro" id="IPR009003">
    <property type="entry name" value="Peptidase_S1_PA"/>
</dbReference>
<keyword evidence="3" id="KW-0614">Plasmid</keyword>